<dbReference type="InterPro" id="IPR051450">
    <property type="entry name" value="Gfo/Idh/MocA_Oxidoreductases"/>
</dbReference>
<reference evidence="3 4" key="1">
    <citation type="journal article" date="2013" name="Genome Announc.">
        <title>Draft Genome Sequence of the Cellulolytic Bacterium Clostridium papyrosolvens C7 (ATCC 700395).</title>
        <authorList>
            <person name="Zepeda V."/>
            <person name="Dassa B."/>
            <person name="Borovok I."/>
            <person name="Lamed R."/>
            <person name="Bayer E.A."/>
            <person name="Cate J.H."/>
        </authorList>
    </citation>
    <scope>NUCLEOTIDE SEQUENCE [LARGE SCALE GENOMIC DNA]</scope>
    <source>
        <strain evidence="3 4">C7</strain>
    </source>
</reference>
<evidence type="ECO:0000313" key="3">
    <source>
        <dbReference type="EMBL" id="EPR12028.1"/>
    </source>
</evidence>
<dbReference type="RefSeq" id="WP_020815470.1">
    <property type="nucleotide sequence ID" value="NZ_ATAY01000031.1"/>
</dbReference>
<dbReference type="OrthoDB" id="9815825at2"/>
<dbReference type="PATRIC" id="fig|1330534.3.peg.1929"/>
<feature type="domain" description="Gfo/Idh/MocA-like oxidoreductase N-terminal" evidence="1">
    <location>
        <begin position="1"/>
        <end position="113"/>
    </location>
</feature>
<accession>U4R1D9</accession>
<dbReference type="Proteomes" id="UP000016860">
    <property type="component" value="Unassembled WGS sequence"/>
</dbReference>
<evidence type="ECO:0000259" key="2">
    <source>
        <dbReference type="Pfam" id="PF22725"/>
    </source>
</evidence>
<dbReference type="Gene3D" id="3.40.50.720">
    <property type="entry name" value="NAD(P)-binding Rossmann-like Domain"/>
    <property type="match status" value="1"/>
</dbReference>
<dbReference type="EMBL" id="ATAY01000031">
    <property type="protein sequence ID" value="EPR12028.1"/>
    <property type="molecule type" value="Genomic_DNA"/>
</dbReference>
<evidence type="ECO:0000313" key="4">
    <source>
        <dbReference type="Proteomes" id="UP000016860"/>
    </source>
</evidence>
<sequence>MKIGIVGCGYIANYYATTLPNHPELELVGVTDINTDRAKKFAKFYGVKHFGTVEDLLKEKEISIVLNCTNPHSHYEVSRAVLMANKHVYTEKPMGMDFDEASKLVNLAKERKLFIASAPSIVLGEYAQGIMKALKDKEIGHPILAYAQLDDGAVHNMRYWTWISRTGTEWPYENEFKIGSLLEHAGYCLTLLTAFFGPVKEVQAYTRCLVPNKINKDRIDDLGPDYSEACLEFRSGMVARLTIGSVAPHNHSLMIVGDEGVLTTDDLYWDVQQKVYIQKRITSDSKDRANSHVYLTEKEEYEFERPEDFEFRSKDEVNVDWAKGVAELADAILHKRKCRLDMSHALHVMEIIDVLENARSFSGPQKIRTVFDPIEAADWIKEGKLPKGLTA</sequence>
<dbReference type="SUPFAM" id="SSF55347">
    <property type="entry name" value="Glyceraldehyde-3-phosphate dehydrogenase-like, C-terminal domain"/>
    <property type="match status" value="1"/>
</dbReference>
<gene>
    <name evidence="3" type="ORF">L323_09680</name>
</gene>
<dbReference type="AlphaFoldDB" id="U4R1D9"/>
<dbReference type="PANTHER" id="PTHR43377:SF1">
    <property type="entry name" value="BILIVERDIN REDUCTASE A"/>
    <property type="match status" value="1"/>
</dbReference>
<dbReference type="Pfam" id="PF01408">
    <property type="entry name" value="GFO_IDH_MocA"/>
    <property type="match status" value="1"/>
</dbReference>
<dbReference type="STRING" id="1330534.L323_09680"/>
<dbReference type="Gene3D" id="3.30.360.10">
    <property type="entry name" value="Dihydrodipicolinate Reductase, domain 2"/>
    <property type="match status" value="1"/>
</dbReference>
<protein>
    <submittedName>
        <fullName evidence="3">Oxidoreductase</fullName>
    </submittedName>
</protein>
<name>U4R1D9_9FIRM</name>
<dbReference type="InterPro" id="IPR000683">
    <property type="entry name" value="Gfo/Idh/MocA-like_OxRdtase_N"/>
</dbReference>
<feature type="domain" description="GFO/IDH/MocA-like oxidoreductase" evidence="2">
    <location>
        <begin position="132"/>
        <end position="262"/>
    </location>
</feature>
<dbReference type="InterPro" id="IPR055170">
    <property type="entry name" value="GFO_IDH_MocA-like_dom"/>
</dbReference>
<proteinExistence type="predicted"/>
<dbReference type="PANTHER" id="PTHR43377">
    <property type="entry name" value="BILIVERDIN REDUCTASE A"/>
    <property type="match status" value="1"/>
</dbReference>
<dbReference type="GO" id="GO:0000166">
    <property type="term" value="F:nucleotide binding"/>
    <property type="evidence" value="ECO:0007669"/>
    <property type="project" value="InterPro"/>
</dbReference>
<organism evidence="3 4">
    <name type="scientific">Ruminiclostridium papyrosolvens C7</name>
    <dbReference type="NCBI Taxonomy" id="1330534"/>
    <lineage>
        <taxon>Bacteria</taxon>
        <taxon>Bacillati</taxon>
        <taxon>Bacillota</taxon>
        <taxon>Clostridia</taxon>
        <taxon>Eubacteriales</taxon>
        <taxon>Oscillospiraceae</taxon>
        <taxon>Ruminiclostridium</taxon>
    </lineage>
</organism>
<dbReference type="InterPro" id="IPR036291">
    <property type="entry name" value="NAD(P)-bd_dom_sf"/>
</dbReference>
<dbReference type="Pfam" id="PF22725">
    <property type="entry name" value="GFO_IDH_MocA_C3"/>
    <property type="match status" value="1"/>
</dbReference>
<comment type="caution">
    <text evidence="3">The sequence shown here is derived from an EMBL/GenBank/DDBJ whole genome shotgun (WGS) entry which is preliminary data.</text>
</comment>
<dbReference type="SUPFAM" id="SSF51735">
    <property type="entry name" value="NAD(P)-binding Rossmann-fold domains"/>
    <property type="match status" value="1"/>
</dbReference>
<evidence type="ECO:0000259" key="1">
    <source>
        <dbReference type="Pfam" id="PF01408"/>
    </source>
</evidence>